<feature type="signal peptide" evidence="1">
    <location>
        <begin position="1"/>
        <end position="21"/>
    </location>
</feature>
<dbReference type="EMBL" id="KN549618">
    <property type="protein sequence ID" value="KHJ96635.1"/>
    <property type="molecule type" value="Genomic_DNA"/>
</dbReference>
<reference evidence="2 3" key="1">
    <citation type="submission" date="2014-03" db="EMBL/GenBank/DDBJ databases">
        <title>Draft genome of the hookworm Oesophagostomum dentatum.</title>
        <authorList>
            <person name="Mitreva M."/>
        </authorList>
    </citation>
    <scope>NUCLEOTIDE SEQUENCE [LARGE SCALE GENOMIC DNA]</scope>
    <source>
        <strain evidence="2 3">OD-Hann</strain>
    </source>
</reference>
<name>A0A0B1TMQ6_OESDE</name>
<feature type="chain" id="PRO_5002066151" evidence="1">
    <location>
        <begin position="22"/>
        <end position="63"/>
    </location>
</feature>
<protein>
    <submittedName>
        <fullName evidence="2">Neuropeptide-like protein 28 family protein</fullName>
    </submittedName>
</protein>
<sequence>MFAKLLLIALFVLVLAYSTSAQYGYGMYGMYGPGMMGMMGPYRYGMGGYGMGMGMPYYRGHWH</sequence>
<proteinExistence type="predicted"/>
<accession>A0A0B1TMQ6</accession>
<evidence type="ECO:0000313" key="3">
    <source>
        <dbReference type="Proteomes" id="UP000053660"/>
    </source>
</evidence>
<keyword evidence="3" id="KW-1185">Reference proteome</keyword>
<keyword evidence="2" id="KW-0527">Neuropeptide</keyword>
<dbReference type="AlphaFoldDB" id="A0A0B1TMQ6"/>
<dbReference type="Proteomes" id="UP000053660">
    <property type="component" value="Unassembled WGS sequence"/>
</dbReference>
<evidence type="ECO:0000256" key="1">
    <source>
        <dbReference type="SAM" id="SignalP"/>
    </source>
</evidence>
<dbReference type="GO" id="GO:0007218">
    <property type="term" value="P:neuropeptide signaling pathway"/>
    <property type="evidence" value="ECO:0007669"/>
    <property type="project" value="UniProtKB-KW"/>
</dbReference>
<keyword evidence="1" id="KW-0732">Signal</keyword>
<evidence type="ECO:0000313" key="2">
    <source>
        <dbReference type="EMBL" id="KHJ96635.1"/>
    </source>
</evidence>
<gene>
    <name evidence="2" type="ORF">OESDEN_03397</name>
</gene>
<organism evidence="2 3">
    <name type="scientific">Oesophagostomum dentatum</name>
    <name type="common">Nodular worm</name>
    <dbReference type="NCBI Taxonomy" id="61180"/>
    <lineage>
        <taxon>Eukaryota</taxon>
        <taxon>Metazoa</taxon>
        <taxon>Ecdysozoa</taxon>
        <taxon>Nematoda</taxon>
        <taxon>Chromadorea</taxon>
        <taxon>Rhabditida</taxon>
        <taxon>Rhabditina</taxon>
        <taxon>Rhabditomorpha</taxon>
        <taxon>Strongyloidea</taxon>
        <taxon>Strongylidae</taxon>
        <taxon>Oesophagostomum</taxon>
    </lineage>
</organism>